<evidence type="ECO:0000313" key="4">
    <source>
        <dbReference type="Proteomes" id="UP000001449"/>
    </source>
</evidence>
<reference evidence="3 4" key="2">
    <citation type="journal article" date="2008" name="Nature">
        <title>The Phaeodactylum genome reveals the evolutionary history of diatom genomes.</title>
        <authorList>
            <person name="Bowler C."/>
            <person name="Allen A.E."/>
            <person name="Badger J.H."/>
            <person name="Grimwood J."/>
            <person name="Jabbari K."/>
            <person name="Kuo A."/>
            <person name="Maheswari U."/>
            <person name="Martens C."/>
            <person name="Maumus F."/>
            <person name="Otillar R.P."/>
            <person name="Rayko E."/>
            <person name="Salamov A."/>
            <person name="Vandepoele K."/>
            <person name="Beszteri B."/>
            <person name="Gruber A."/>
            <person name="Heijde M."/>
            <person name="Katinka M."/>
            <person name="Mock T."/>
            <person name="Valentin K."/>
            <person name="Verret F."/>
            <person name="Berges J.A."/>
            <person name="Brownlee C."/>
            <person name="Cadoret J.P."/>
            <person name="Chiovitti A."/>
            <person name="Choi C.J."/>
            <person name="Coesel S."/>
            <person name="De Martino A."/>
            <person name="Detter J.C."/>
            <person name="Durkin C."/>
            <person name="Falciatore A."/>
            <person name="Fournet J."/>
            <person name="Haruta M."/>
            <person name="Huysman M.J."/>
            <person name="Jenkins B.D."/>
            <person name="Jiroutova K."/>
            <person name="Jorgensen R.E."/>
            <person name="Joubert Y."/>
            <person name="Kaplan A."/>
            <person name="Kroger N."/>
            <person name="Kroth P.G."/>
            <person name="La Roche J."/>
            <person name="Lindquist E."/>
            <person name="Lommer M."/>
            <person name="Martin-Jezequel V."/>
            <person name="Lopez P.J."/>
            <person name="Lucas S."/>
            <person name="Mangogna M."/>
            <person name="McGinnis K."/>
            <person name="Medlin L.K."/>
            <person name="Montsant A."/>
            <person name="Oudot-Le Secq M.P."/>
            <person name="Napoli C."/>
            <person name="Obornik M."/>
            <person name="Parker M.S."/>
            <person name="Petit J.L."/>
            <person name="Porcel B.M."/>
            <person name="Poulsen N."/>
            <person name="Robison M."/>
            <person name="Rychlewski L."/>
            <person name="Rynearson T.A."/>
            <person name="Schmutz J."/>
            <person name="Shapiro H."/>
            <person name="Siaut M."/>
            <person name="Stanley M."/>
            <person name="Sussman M.R."/>
            <person name="Taylor A.R."/>
            <person name="Vardi A."/>
            <person name="von Dassow P."/>
            <person name="Vyverman W."/>
            <person name="Willis A."/>
            <person name="Wyrwicz L.S."/>
            <person name="Rokhsar D.S."/>
            <person name="Weissenbach J."/>
            <person name="Armbrust E.V."/>
            <person name="Green B.R."/>
            <person name="Van de Peer Y."/>
            <person name="Grigoriev I.V."/>
        </authorList>
    </citation>
    <scope>NUCLEOTIDE SEQUENCE [LARGE SCALE GENOMIC DNA]</scope>
    <source>
        <strain evidence="3 4">CCMP1335</strain>
    </source>
</reference>
<accession>B8BY92</accession>
<feature type="region of interest" description="Disordered" evidence="1">
    <location>
        <begin position="114"/>
        <end position="133"/>
    </location>
</feature>
<feature type="compositionally biased region" description="Basic and acidic residues" evidence="1">
    <location>
        <begin position="397"/>
        <end position="417"/>
    </location>
</feature>
<reference evidence="3 4" key="1">
    <citation type="journal article" date="2004" name="Science">
        <title>The genome of the diatom Thalassiosira pseudonana: ecology, evolution, and metabolism.</title>
        <authorList>
            <person name="Armbrust E.V."/>
            <person name="Berges J.A."/>
            <person name="Bowler C."/>
            <person name="Green B.R."/>
            <person name="Martinez D."/>
            <person name="Putnam N.H."/>
            <person name="Zhou S."/>
            <person name="Allen A.E."/>
            <person name="Apt K.E."/>
            <person name="Bechner M."/>
            <person name="Brzezinski M.A."/>
            <person name="Chaal B.K."/>
            <person name="Chiovitti A."/>
            <person name="Davis A.K."/>
            <person name="Demarest M.S."/>
            <person name="Detter J.C."/>
            <person name="Glavina T."/>
            <person name="Goodstein D."/>
            <person name="Hadi M.Z."/>
            <person name="Hellsten U."/>
            <person name="Hildebrand M."/>
            <person name="Jenkins B.D."/>
            <person name="Jurka J."/>
            <person name="Kapitonov V.V."/>
            <person name="Kroger N."/>
            <person name="Lau W.W."/>
            <person name="Lane T.W."/>
            <person name="Larimer F.W."/>
            <person name="Lippmeier J.C."/>
            <person name="Lucas S."/>
            <person name="Medina M."/>
            <person name="Montsant A."/>
            <person name="Obornik M."/>
            <person name="Parker M.S."/>
            <person name="Palenik B."/>
            <person name="Pazour G.J."/>
            <person name="Richardson P.M."/>
            <person name="Rynearson T.A."/>
            <person name="Saito M.A."/>
            <person name="Schwartz D.C."/>
            <person name="Thamatrakoln K."/>
            <person name="Valentin K."/>
            <person name="Vardi A."/>
            <person name="Wilkerson F.P."/>
            <person name="Rokhsar D.S."/>
        </authorList>
    </citation>
    <scope>NUCLEOTIDE SEQUENCE [LARGE SCALE GENOMIC DNA]</scope>
    <source>
        <strain evidence="3 4">CCMP1335</strain>
    </source>
</reference>
<dbReference type="InParanoid" id="B8BY92"/>
<dbReference type="EMBL" id="CM000640">
    <property type="protein sequence ID" value="EED93847.1"/>
    <property type="molecule type" value="Genomic_DNA"/>
</dbReference>
<organism evidence="3 4">
    <name type="scientific">Thalassiosira pseudonana</name>
    <name type="common">Marine diatom</name>
    <name type="synonym">Cyclotella nana</name>
    <dbReference type="NCBI Taxonomy" id="35128"/>
    <lineage>
        <taxon>Eukaryota</taxon>
        <taxon>Sar</taxon>
        <taxon>Stramenopiles</taxon>
        <taxon>Ochrophyta</taxon>
        <taxon>Bacillariophyta</taxon>
        <taxon>Coscinodiscophyceae</taxon>
        <taxon>Thalassiosirophycidae</taxon>
        <taxon>Thalassiosirales</taxon>
        <taxon>Thalassiosiraceae</taxon>
        <taxon>Thalassiosira</taxon>
    </lineage>
</organism>
<evidence type="ECO:0000259" key="2">
    <source>
        <dbReference type="PROSITE" id="PS51397"/>
    </source>
</evidence>
<keyword evidence="4" id="KW-1185">Reference proteome</keyword>
<dbReference type="PANTHER" id="PTHR47795:SF1">
    <property type="entry name" value="DNA-DEPENDENT METALLOPROTEASE WSS1 HOMOLOG 2"/>
    <property type="match status" value="1"/>
</dbReference>
<sequence length="417" mass="46240">MVASSDSFTATFSYKGQSATETDISHQTTKSQLLSLARNTLQVSDGVLIKLLFKGKIIAQDVMATDATNDDEEHNQQPAFADGVAIPKSGAKVIVMATDATKIQILNTGRSDPLMRGFDDERESKKISEPPSFWGSELGKQHKEYKFCRFQECTDASFGTRPGVTTPHAFEARRLLERLATDPGVVAILTSRELVVGTLGEMDPIDDRLMQKKQQEGACLLGYNTNHGMRIDIKLRTDDLSGFRSYNELSATLIHELSHNWVGEHNILFWTNYGQMRCEYLWTHSCLMLGGVFANGKRTSELAGVNEMIQPNTANRVQRSKPLDKPQLMENICKSVIQELAKEMSQHHIPVQLVEPAVLEFSRELMMETKDDIANMDAGGQRLGGASASSSEQSGRTARERALAAAEKRAREASKKN</sequence>
<feature type="compositionally biased region" description="Basic and acidic residues" evidence="1">
    <location>
        <begin position="117"/>
        <end position="128"/>
    </location>
</feature>
<dbReference type="Pfam" id="PF08325">
    <property type="entry name" value="WLM"/>
    <property type="match status" value="1"/>
</dbReference>
<dbReference type="AlphaFoldDB" id="B8BY92"/>
<dbReference type="KEGG" id="tps:THAPSDRAFT_21830"/>
<dbReference type="GeneID" id="7451269"/>
<dbReference type="RefSeq" id="XP_002288411.1">
    <property type="nucleotide sequence ID" value="XM_002288375.1"/>
</dbReference>
<name>B8BY92_THAPS</name>
<protein>
    <recommendedName>
        <fullName evidence="2">WLM domain-containing protein</fullName>
    </recommendedName>
</protein>
<dbReference type="STRING" id="35128.B8BY92"/>
<gene>
    <name evidence="3" type="ORF">THAPSDRAFT_21830</name>
</gene>
<dbReference type="PROSITE" id="PS51397">
    <property type="entry name" value="WLM"/>
    <property type="match status" value="1"/>
</dbReference>
<dbReference type="Proteomes" id="UP000001449">
    <property type="component" value="Chromosome 3"/>
</dbReference>
<dbReference type="HOGENOM" id="CLU_659720_0_0_1"/>
<dbReference type="PANTHER" id="PTHR47795">
    <property type="entry name" value="UBIQUITIN AND WLM DOMAIN-CONTAINING METALLOPROTEASE SPCC1442.07C"/>
    <property type="match status" value="1"/>
</dbReference>
<proteinExistence type="predicted"/>
<evidence type="ECO:0000256" key="1">
    <source>
        <dbReference type="SAM" id="MobiDB-lite"/>
    </source>
</evidence>
<feature type="region of interest" description="Disordered" evidence="1">
    <location>
        <begin position="376"/>
        <end position="417"/>
    </location>
</feature>
<dbReference type="OMA" id="LARTEMM"/>
<evidence type="ECO:0000313" key="3">
    <source>
        <dbReference type="EMBL" id="EED93847.1"/>
    </source>
</evidence>
<dbReference type="eggNOG" id="KOG4842">
    <property type="taxonomic scope" value="Eukaryota"/>
</dbReference>
<dbReference type="PaxDb" id="35128-Thaps21830"/>
<feature type="domain" description="WLM" evidence="2">
    <location>
        <begin position="149"/>
        <end position="411"/>
    </location>
</feature>
<dbReference type="InterPro" id="IPR013536">
    <property type="entry name" value="WLM_dom"/>
</dbReference>